<dbReference type="SMART" id="SM00400">
    <property type="entry name" value="ZnF_CHCC"/>
    <property type="match status" value="1"/>
</dbReference>
<evidence type="ECO:0000256" key="1">
    <source>
        <dbReference type="ARBA" id="ARBA00022478"/>
    </source>
</evidence>
<dbReference type="PATRIC" id="fig|1618604.3.peg.448"/>
<dbReference type="SMART" id="SM00493">
    <property type="entry name" value="TOPRIM"/>
    <property type="match status" value="1"/>
</dbReference>
<keyword evidence="10 12" id="KW-0238">DNA-binding</keyword>
<name>A0A0G1QRF5_9BACT</name>
<sequence>MADQVDEVKQKTDIVSLIGEYVQLKKAGRNYRALCPFHSEKTPSFMVSPELQIYKCFGCQAGGDAFTFLEQYEGMDFGEALRFLADRAGVKLVSFRPGEAGEKERLYQINAWVNRFYSYILLNHPAAKSALSYLTKERGLTLETINTFLLGFAPDAPDALKRFLIDKKRVHPEDMERLGLGFFKNGTFFDKLAGRIIFPLFDHRGNVAGFAGRVMPGARADTAKYINSPETPVYHKSNLLFGLNLAKPEIKKAEAAVVVEGELDMISSWQAGVKNVVAIKGTALTEEQVRLLSRFTKDVTLALDADLAGDTAARRGIVIAHQSGMDLKVARFGQYKDPDEAARANPLEFKKALANAVGVWDYLVDSIFSRYDSKSGEGKAAISREIGPVLTSIPDKIVQAHYVEVVAGKLGVPAEAVSKQVEETAQKTEKERQSIEVIPAQKIEKGRRQLLEERLLTLAFQSDPKILLEEEVAALIITPLTKRILEEYQKFARANLKFSPSEFAEGLPKELLEGFAEMALRDLEELTEEARALAKELYLVKRELKILELRRKIEIEGAKIRKFEESEEKSKLKKAQEKFGKLTNILSELEEEGQGGIILQEV</sequence>
<dbReference type="HAMAP" id="MF_00974">
    <property type="entry name" value="DNA_primase_DnaG"/>
    <property type="match status" value="1"/>
</dbReference>
<dbReference type="PROSITE" id="PS50880">
    <property type="entry name" value="TOPRIM"/>
    <property type="match status" value="1"/>
</dbReference>
<feature type="domain" description="Toprim" evidence="16">
    <location>
        <begin position="254"/>
        <end position="335"/>
    </location>
</feature>
<dbReference type="EMBL" id="LCNC01000035">
    <property type="protein sequence ID" value="KKU47504.1"/>
    <property type="molecule type" value="Genomic_DNA"/>
</dbReference>
<evidence type="ECO:0000313" key="17">
    <source>
        <dbReference type="EMBL" id="KKU47504.1"/>
    </source>
</evidence>
<dbReference type="InterPro" id="IPR030846">
    <property type="entry name" value="DnaG_bac"/>
</dbReference>
<dbReference type="AlphaFoldDB" id="A0A0G1QRF5"/>
<dbReference type="EC" id="2.7.7.101" evidence="12"/>
<comment type="domain">
    <text evidence="12">Contains an N-terminal zinc-binding domain, a central core domain that contains the primase activity, and a C-terminal DnaB-binding domain.</text>
</comment>
<dbReference type="GO" id="GO:0005737">
    <property type="term" value="C:cytoplasm"/>
    <property type="evidence" value="ECO:0007669"/>
    <property type="project" value="TreeGrafter"/>
</dbReference>
<dbReference type="InterPro" id="IPR034151">
    <property type="entry name" value="TOPRIM_DnaG_bac"/>
</dbReference>
<keyword evidence="11 12" id="KW-0804">Transcription</keyword>
<dbReference type="InterPro" id="IPR006171">
    <property type="entry name" value="TOPRIM_dom"/>
</dbReference>
<dbReference type="InterPro" id="IPR006295">
    <property type="entry name" value="DNA_primase_DnaG"/>
</dbReference>
<evidence type="ECO:0000256" key="12">
    <source>
        <dbReference type="HAMAP-Rule" id="MF_00974"/>
    </source>
</evidence>
<dbReference type="GO" id="GO:0006269">
    <property type="term" value="P:DNA replication, synthesis of primer"/>
    <property type="evidence" value="ECO:0007669"/>
    <property type="project" value="UniProtKB-UniRule"/>
</dbReference>
<evidence type="ECO:0000256" key="7">
    <source>
        <dbReference type="ARBA" id="ARBA00022771"/>
    </source>
</evidence>
<reference evidence="17 18" key="1">
    <citation type="journal article" date="2015" name="Nature">
        <title>rRNA introns, odd ribosomes, and small enigmatic genomes across a large radiation of phyla.</title>
        <authorList>
            <person name="Brown C.T."/>
            <person name="Hug L.A."/>
            <person name="Thomas B.C."/>
            <person name="Sharon I."/>
            <person name="Castelle C.J."/>
            <person name="Singh A."/>
            <person name="Wilkins M.J."/>
            <person name="Williams K.H."/>
            <person name="Banfield J.F."/>
        </authorList>
    </citation>
    <scope>NUCLEOTIDE SEQUENCE [LARGE SCALE GENOMIC DNA]</scope>
</reference>
<comment type="function">
    <text evidence="12 13">RNA polymerase that catalyzes the synthesis of short RNA molecules used as primers for DNA polymerase during DNA replication.</text>
</comment>
<evidence type="ECO:0000256" key="6">
    <source>
        <dbReference type="ARBA" id="ARBA00022723"/>
    </source>
</evidence>
<keyword evidence="3 12" id="KW-0808">Transferase</keyword>
<evidence type="ECO:0000256" key="9">
    <source>
        <dbReference type="ARBA" id="ARBA00022842"/>
    </source>
</evidence>
<evidence type="ECO:0000256" key="2">
    <source>
        <dbReference type="ARBA" id="ARBA00022515"/>
    </source>
</evidence>
<comment type="cofactor">
    <cofactor evidence="12 13 14">
        <name>Zn(2+)</name>
        <dbReference type="ChEBI" id="CHEBI:29105"/>
    </cofactor>
    <text evidence="12 13 14">Binds 1 zinc ion per monomer.</text>
</comment>
<comment type="subunit">
    <text evidence="12">Monomer. Interacts with DnaB.</text>
</comment>
<dbReference type="SUPFAM" id="SSF56731">
    <property type="entry name" value="DNA primase core"/>
    <property type="match status" value="1"/>
</dbReference>
<keyword evidence="4 12" id="KW-0548">Nucleotidyltransferase</keyword>
<keyword evidence="2 12" id="KW-0639">Primosome</keyword>
<keyword evidence="5 12" id="KW-0235">DNA replication</keyword>
<dbReference type="SUPFAM" id="SSF57783">
    <property type="entry name" value="Zinc beta-ribbon"/>
    <property type="match status" value="1"/>
</dbReference>
<keyword evidence="1 12" id="KW-0240">DNA-directed RNA polymerase</keyword>
<evidence type="ECO:0000256" key="14">
    <source>
        <dbReference type="PIRSR" id="PIRSR002811-1"/>
    </source>
</evidence>
<evidence type="ECO:0000256" key="10">
    <source>
        <dbReference type="ARBA" id="ARBA00023125"/>
    </source>
</evidence>
<dbReference type="Gene3D" id="3.90.980.10">
    <property type="entry name" value="DNA primase, catalytic core, N-terminal domain"/>
    <property type="match status" value="1"/>
</dbReference>
<organism evidence="17 18">
    <name type="scientific">Candidatus Woesebacteria bacterium GW2011_GWF2_46_8</name>
    <dbReference type="NCBI Taxonomy" id="1618604"/>
    <lineage>
        <taxon>Bacteria</taxon>
        <taxon>Candidatus Woeseibacteriota</taxon>
    </lineage>
</organism>
<comment type="caution">
    <text evidence="17">The sequence shown here is derived from an EMBL/GenBank/DDBJ whole genome shotgun (WGS) entry which is preliminary data.</text>
</comment>
<evidence type="ECO:0000259" key="16">
    <source>
        <dbReference type="PROSITE" id="PS50880"/>
    </source>
</evidence>
<dbReference type="CDD" id="cd03364">
    <property type="entry name" value="TOPRIM_DnaG_primases"/>
    <property type="match status" value="1"/>
</dbReference>
<dbReference type="InterPro" id="IPR019475">
    <property type="entry name" value="DNA_primase_DnaB-bd"/>
</dbReference>
<dbReference type="InterPro" id="IPR036977">
    <property type="entry name" value="DNA_primase_Znf_CHC2"/>
</dbReference>
<dbReference type="Proteomes" id="UP000034831">
    <property type="component" value="Unassembled WGS sequence"/>
</dbReference>
<dbReference type="InterPro" id="IPR013264">
    <property type="entry name" value="DNAG_N"/>
</dbReference>
<dbReference type="Pfam" id="PF01807">
    <property type="entry name" value="Zn_ribbon_DnaG"/>
    <property type="match status" value="1"/>
</dbReference>
<dbReference type="NCBIfam" id="TIGR01391">
    <property type="entry name" value="dnaG"/>
    <property type="match status" value="1"/>
</dbReference>
<keyword evidence="8 12" id="KW-0862">Zinc</keyword>
<accession>A0A0G1QRF5</accession>
<dbReference type="InterPro" id="IPR002694">
    <property type="entry name" value="Znf_CHC2"/>
</dbReference>
<dbReference type="GO" id="GO:0000428">
    <property type="term" value="C:DNA-directed RNA polymerase complex"/>
    <property type="evidence" value="ECO:0007669"/>
    <property type="project" value="UniProtKB-KW"/>
</dbReference>
<dbReference type="InterPro" id="IPR037068">
    <property type="entry name" value="DNA_primase_core_N_sf"/>
</dbReference>
<dbReference type="FunFam" id="3.90.580.10:FF:000001">
    <property type="entry name" value="DNA primase"/>
    <property type="match status" value="1"/>
</dbReference>
<comment type="catalytic activity">
    <reaction evidence="12">
        <text>ssDNA + n NTP = ssDNA/pppN(pN)n-1 hybrid + (n-1) diphosphate.</text>
        <dbReference type="EC" id="2.7.7.101"/>
    </reaction>
</comment>
<feature type="zinc finger region" description="CHC2-type" evidence="12 14">
    <location>
        <begin position="35"/>
        <end position="59"/>
    </location>
</feature>
<evidence type="ECO:0000256" key="15">
    <source>
        <dbReference type="SAM" id="Coils"/>
    </source>
</evidence>
<keyword evidence="7 12" id="KW-0863">Zinc-finger</keyword>
<dbReference type="Pfam" id="PF10410">
    <property type="entry name" value="DnaB_bind"/>
    <property type="match status" value="1"/>
</dbReference>
<dbReference type="GO" id="GO:0003677">
    <property type="term" value="F:DNA binding"/>
    <property type="evidence" value="ECO:0007669"/>
    <property type="project" value="UniProtKB-KW"/>
</dbReference>
<feature type="coiled-coil region" evidence="15">
    <location>
        <begin position="516"/>
        <end position="543"/>
    </location>
</feature>
<evidence type="ECO:0000256" key="3">
    <source>
        <dbReference type="ARBA" id="ARBA00022679"/>
    </source>
</evidence>
<dbReference type="PIRSF" id="PIRSF002811">
    <property type="entry name" value="DnaG"/>
    <property type="match status" value="1"/>
</dbReference>
<evidence type="ECO:0000256" key="5">
    <source>
        <dbReference type="ARBA" id="ARBA00022705"/>
    </source>
</evidence>
<keyword evidence="15" id="KW-0175">Coiled coil</keyword>
<dbReference type="Pfam" id="PF13155">
    <property type="entry name" value="Toprim_2"/>
    <property type="match status" value="1"/>
</dbReference>
<dbReference type="Pfam" id="PF08275">
    <property type="entry name" value="DNAG_N"/>
    <property type="match status" value="1"/>
</dbReference>
<evidence type="ECO:0000256" key="11">
    <source>
        <dbReference type="ARBA" id="ARBA00023163"/>
    </source>
</evidence>
<dbReference type="GO" id="GO:0008270">
    <property type="term" value="F:zinc ion binding"/>
    <property type="evidence" value="ECO:0007669"/>
    <property type="project" value="UniProtKB-UniRule"/>
</dbReference>
<dbReference type="GO" id="GO:0003899">
    <property type="term" value="F:DNA-directed RNA polymerase activity"/>
    <property type="evidence" value="ECO:0007669"/>
    <property type="project" value="UniProtKB-UniRule"/>
</dbReference>
<dbReference type="InterPro" id="IPR050219">
    <property type="entry name" value="DnaG_primase"/>
</dbReference>
<dbReference type="PANTHER" id="PTHR30313:SF2">
    <property type="entry name" value="DNA PRIMASE"/>
    <property type="match status" value="1"/>
</dbReference>
<evidence type="ECO:0000256" key="4">
    <source>
        <dbReference type="ARBA" id="ARBA00022695"/>
    </source>
</evidence>
<keyword evidence="6 12" id="KW-0479">Metal-binding</keyword>
<dbReference type="Gene3D" id="3.40.1360.10">
    <property type="match status" value="1"/>
</dbReference>
<evidence type="ECO:0000256" key="13">
    <source>
        <dbReference type="PIRNR" id="PIRNR002811"/>
    </source>
</evidence>
<comment type="similarity">
    <text evidence="12 13">Belongs to the DnaG primase family.</text>
</comment>
<dbReference type="GO" id="GO:1990077">
    <property type="term" value="C:primosome complex"/>
    <property type="evidence" value="ECO:0007669"/>
    <property type="project" value="UniProtKB-KW"/>
</dbReference>
<proteinExistence type="inferred from homology"/>
<gene>
    <name evidence="12" type="primary">dnaG</name>
    <name evidence="17" type="ORF">UX67_C0035G0004</name>
</gene>
<dbReference type="PANTHER" id="PTHR30313">
    <property type="entry name" value="DNA PRIMASE"/>
    <property type="match status" value="1"/>
</dbReference>
<keyword evidence="9" id="KW-0460">Magnesium</keyword>
<evidence type="ECO:0000313" key="18">
    <source>
        <dbReference type="Proteomes" id="UP000034831"/>
    </source>
</evidence>
<evidence type="ECO:0000256" key="8">
    <source>
        <dbReference type="ARBA" id="ARBA00022833"/>
    </source>
</evidence>
<protein>
    <recommendedName>
        <fullName evidence="12 13">DNA primase</fullName>
        <ecNumber evidence="12">2.7.7.101</ecNumber>
    </recommendedName>
</protein>
<dbReference type="Gene3D" id="3.90.580.10">
    <property type="entry name" value="Zinc finger, CHC2-type domain"/>
    <property type="match status" value="1"/>
</dbReference>